<evidence type="ECO:0000313" key="1">
    <source>
        <dbReference type="EMBL" id="CAB4903088.1"/>
    </source>
</evidence>
<dbReference type="AlphaFoldDB" id="A0A6J7G986"/>
<gene>
    <name evidence="1" type="ORF">UFOPK3472_02568</name>
</gene>
<name>A0A6J7G986_9ZZZZ</name>
<protein>
    <submittedName>
        <fullName evidence="1">Unannotated protein</fullName>
    </submittedName>
</protein>
<proteinExistence type="predicted"/>
<organism evidence="1">
    <name type="scientific">freshwater metagenome</name>
    <dbReference type="NCBI Taxonomy" id="449393"/>
    <lineage>
        <taxon>unclassified sequences</taxon>
        <taxon>metagenomes</taxon>
        <taxon>ecological metagenomes</taxon>
    </lineage>
</organism>
<sequence length="162" mass="17073">MPGEGGDSVDSVDPRRPVLAIGLEAARIAVGHLDVVDLGQIRGQVLRRFGALDLGRVQLRSAVHEGHGTEAVENDVVHALVPEPDIVLDTQDGGGDQSIAKNVDRSAVIGVHPLEGGRARVVLAAQIHQSERVVQGGVDDLSWLRVDLGDTDETGLQFEGCA</sequence>
<dbReference type="EMBL" id="CAFBLX010000198">
    <property type="protein sequence ID" value="CAB4903088.1"/>
    <property type="molecule type" value="Genomic_DNA"/>
</dbReference>
<reference evidence="1" key="1">
    <citation type="submission" date="2020-05" db="EMBL/GenBank/DDBJ databases">
        <authorList>
            <person name="Chiriac C."/>
            <person name="Salcher M."/>
            <person name="Ghai R."/>
            <person name="Kavagutti S V."/>
        </authorList>
    </citation>
    <scope>NUCLEOTIDE SEQUENCE</scope>
</reference>
<accession>A0A6J7G986</accession>